<proteinExistence type="predicted"/>
<keyword evidence="2" id="KW-1185">Reference proteome</keyword>
<organism evidence="1 2">
    <name type="scientific">Sphingobacterium humi</name>
    <dbReference type="NCBI Taxonomy" id="1796905"/>
    <lineage>
        <taxon>Bacteria</taxon>
        <taxon>Pseudomonadati</taxon>
        <taxon>Bacteroidota</taxon>
        <taxon>Sphingobacteriia</taxon>
        <taxon>Sphingobacteriales</taxon>
        <taxon>Sphingobacteriaceae</taxon>
        <taxon>Sphingobacterium</taxon>
    </lineage>
</organism>
<reference evidence="1 2" key="1">
    <citation type="submission" date="2019-12" db="EMBL/GenBank/DDBJ databases">
        <authorList>
            <person name="Dong K."/>
        </authorList>
    </citation>
    <scope>NUCLEOTIDE SEQUENCE [LARGE SCALE GENOMIC DNA]</scope>
    <source>
        <strain evidence="1 2">JCM 31225</strain>
    </source>
</reference>
<accession>A0A6N8KSX8</accession>
<dbReference type="EMBL" id="WSQA01000001">
    <property type="protein sequence ID" value="MVZ60540.1"/>
    <property type="molecule type" value="Genomic_DNA"/>
</dbReference>
<evidence type="ECO:0000313" key="2">
    <source>
        <dbReference type="Proteomes" id="UP000435036"/>
    </source>
</evidence>
<dbReference type="OrthoDB" id="1067458at2"/>
<evidence type="ECO:0008006" key="3">
    <source>
        <dbReference type="Google" id="ProtNLM"/>
    </source>
</evidence>
<sequence length="490" mass="55239">MKNTSYISGNTIGLCCVLACVALFVTSCKSPMQTKLQELAKDGFDCTDYKALQDYILTNKQERAFKQFLEQGEQVNLKKLNAFIASSSTVADFNPDDCTVTVAKKIDVNVFLENSGSMDGYVRGITEYEAALADIVVEARHHYGEDNLSINFVNTDVFPVKLDSNISHFFSSLEPKKGPYVVGNQSVSELNELFSKILERTSKNEISIFISDCIYSLDKSRSTLQGLVFQQSLTKAVFLEKSKEFPLSAFVLQMESSFNGKYYDKDNKVVMLSNEKRPYYIWILGEDTAVRDFLDKKDLTKYKGFKNSYFFTGQPNNNLQHEVLARTATKGRFAVNRKDKSIIDHIKLKEPEFQFTLAVDFSNYPDHKTLLNKASYKITPGFEIVNVQKIPENNQPLLVDANDWNTISNKGYSHIVTVRTVEPNFPSDFSLAFINSLPTWIEASNIDDDSNIVEALDKTFGLKYLFAGVQGAYETIGITAATIKLTLNKK</sequence>
<dbReference type="RefSeq" id="WP_160367187.1">
    <property type="nucleotide sequence ID" value="NZ_WSQA01000001.1"/>
</dbReference>
<protein>
    <recommendedName>
        <fullName evidence="3">Lipoprotein</fullName>
    </recommendedName>
</protein>
<evidence type="ECO:0000313" key="1">
    <source>
        <dbReference type="EMBL" id="MVZ60540.1"/>
    </source>
</evidence>
<gene>
    <name evidence="1" type="ORF">GQF63_00760</name>
</gene>
<dbReference type="PROSITE" id="PS51257">
    <property type="entry name" value="PROKAR_LIPOPROTEIN"/>
    <property type="match status" value="1"/>
</dbReference>
<comment type="caution">
    <text evidence="1">The sequence shown here is derived from an EMBL/GenBank/DDBJ whole genome shotgun (WGS) entry which is preliminary data.</text>
</comment>
<dbReference type="Proteomes" id="UP000435036">
    <property type="component" value="Unassembled WGS sequence"/>
</dbReference>
<dbReference type="AlphaFoldDB" id="A0A6N8KSX8"/>
<name>A0A6N8KSX8_9SPHI</name>